<organism evidence="29 30">
    <name type="scientific">Dendronalium phyllosphericum CENA369</name>
    <dbReference type="NCBI Taxonomy" id="1725256"/>
    <lineage>
        <taxon>Bacteria</taxon>
        <taxon>Bacillati</taxon>
        <taxon>Cyanobacteriota</taxon>
        <taxon>Cyanophyceae</taxon>
        <taxon>Nostocales</taxon>
        <taxon>Nostocaceae</taxon>
        <taxon>Dendronalium</taxon>
        <taxon>Dendronalium phyllosphericum</taxon>
    </lineage>
</organism>
<evidence type="ECO:0000256" key="3">
    <source>
        <dbReference type="ARBA" id="ARBA00006402"/>
    </source>
</evidence>
<dbReference type="CDD" id="cd17546">
    <property type="entry name" value="REC_hyHK_CKI1_RcsC-like"/>
    <property type="match status" value="2"/>
</dbReference>
<keyword evidence="5" id="KW-1003">Cell membrane</keyword>
<dbReference type="InterPro" id="IPR036641">
    <property type="entry name" value="HPT_dom_sf"/>
</dbReference>
<dbReference type="PROSITE" id="PS50113">
    <property type="entry name" value="PAC"/>
    <property type="match status" value="1"/>
</dbReference>
<keyword evidence="11" id="KW-0067">ATP-binding</keyword>
<dbReference type="RefSeq" id="WP_214431234.1">
    <property type="nucleotide sequence ID" value="NZ_CAWPUQ010000024.1"/>
</dbReference>
<keyword evidence="14 22" id="KW-0472">Membrane</keyword>
<evidence type="ECO:0000256" key="18">
    <source>
        <dbReference type="PROSITE-ProRule" id="PRU00110"/>
    </source>
</evidence>
<comment type="subcellular location">
    <subcellularLocation>
        <location evidence="2">Cell membrane</location>
        <topology evidence="2">Multi-pass membrane protein</topology>
    </subcellularLocation>
</comment>
<dbReference type="PROSITE" id="PS50110">
    <property type="entry name" value="RESPONSE_REGULATORY"/>
    <property type="match status" value="2"/>
</dbReference>
<dbReference type="Pfam" id="PF13185">
    <property type="entry name" value="GAF_2"/>
    <property type="match status" value="1"/>
</dbReference>
<feature type="compositionally biased region" description="Basic and acidic residues" evidence="21">
    <location>
        <begin position="1271"/>
        <end position="1281"/>
    </location>
</feature>
<evidence type="ECO:0000256" key="11">
    <source>
        <dbReference type="ARBA" id="ARBA00022840"/>
    </source>
</evidence>
<dbReference type="CDD" id="cd16922">
    <property type="entry name" value="HATPase_EvgS-ArcB-TorS-like"/>
    <property type="match status" value="1"/>
</dbReference>
<dbReference type="InterPro" id="IPR029016">
    <property type="entry name" value="GAF-like_dom_sf"/>
</dbReference>
<dbReference type="SMART" id="SM00387">
    <property type="entry name" value="HATPase_c"/>
    <property type="match status" value="1"/>
</dbReference>
<keyword evidence="20" id="KW-0175">Coiled coil</keyword>
<dbReference type="SMART" id="SM00086">
    <property type="entry name" value="PAC"/>
    <property type="match status" value="1"/>
</dbReference>
<dbReference type="PROSITE" id="PS50109">
    <property type="entry name" value="HIS_KIN"/>
    <property type="match status" value="1"/>
</dbReference>
<dbReference type="SUPFAM" id="SSF52172">
    <property type="entry name" value="CheY-like"/>
    <property type="match status" value="2"/>
</dbReference>
<dbReference type="InterPro" id="IPR016132">
    <property type="entry name" value="Phyto_chromo_attachment"/>
</dbReference>
<sequence>MKAPLPDNETQRIESLLDYKILDTRSEDAFDDLTRLASYICGTPIALISLIDANRQWFKSKVGLEALETPRDVAFCAHAILQPEVFVVPDATEDERFATNPLVTSDPNVRFYAGVPLTNSEGYALGTLCVVDRVPRNLSPEQIEALRILGRQVIKQLEIRRNLASLVLASDTRKQAQKGRKQFFKRVAVGFGLASTILVLIGVISYQNTSILIDDNNQVQKTQEKINRLEELLSEMKDAETGQRGYILTGQESYLEPYQAALANIDRKIEILKDLIADQPSQQKQFAILKPLIAAKLAILKQTIYLRQNQGFEAALQLIQTNQGKNLMDDIRKVIYEMQNEDRSLLQQRSQAAKASASNTILTIAIAICLSFLVLAIVYYLIYREVIERKLTEETLHQERNFISAVLDTASALVVVLDAQGRIVRFNQACEQITGYSFDEVRGRHFWNLFLIPEQVEPVKAVFEQLRAGEGAKEYENYWLTKDGSRRLIAWANTILPDYEGSVEYIVATGIDISDRKRTEQHLKAQYATTRVLAKSTTIDEAMPQILQGICESLAWDLSEIWMVDQQANLLCFLNIWYKTSFNLQEFEILSRQTTFAPGIGLPGRVWASAEPVWIADVACDRNFVRFQIAANAGLHGAFGFPIHSGNKILGVITCFSHQIQQPDPDLAKVMSSIGEQVGQFIERKQAEEELQRQNLRSQLFTEITLKIRQSLQIEEILQITVTEVQKILHSDRVVIYQPLPDGSGSTVVEAVVSGWLTIKEKKSIHSYLQTEYIQQYYLQQYRQKRNFRLADLDIVEVQQSHLELLQQFWVKSNLVVPILVKEELCGLLIVHQCGSSRQWSSFETQLLRQIADQVGIALAQAQMLNAETQQRQELEVARHQAELASKTKSAFLANMSHEIRTPMNAVLGMTGLMLETPLNSEQQDFIETIRISGDALLSLINEILDLSKLEAGEMMLETLDFDLSTCVEEVLELLAPPAHKKGLEIAALIYRNVPTHLQGDAGRLRQILMNLIGNAIKFTSSGEVVVRAELRSQTPTTATIHFAIADTGLGITPEDQCKLFTPFTQVDASTTRKYGGTGLGLAICKQLVNLMGGEIGVESWLGKGSRFWFEIPFAKQIHPISATRDYGLLTNRHLLVVDDNATNRKIIYHQATRWGMQVDQAASATAALKAIQEAARQNSLYDVAVIDMQMPEIDGITLGEQIKKNPAISKLPLIMLTSTNQRDEIQRTLKIGFAAYLVKPVKPSRLLDTIMTILGEEDAGIRGNGEEEDAGTRGRGETALREGFPPQATALARNERHPKGDEEKEDKGNVIDRFSASPTLGVAVSSSPNHNFPKLRILLAEDNLVNQKVALKQLQSLGYSADVAGNGKEVLELLEKIPYDLILMDCQMPILDGLETTKEIHRLSESYFASSRRPVVIAMTANAMKEDQQMCLDAGMDDYLSKPVMKEKLAAALERWASAILKAQEAIASEQTVSTANVGSVDLPIDWEHLHQISENDSEFELNLLEIFVEDIQHHLEITKAAIASHDFEQLAREAHQIKGASANIGAINMRLAAEKLEQLARNQERRGTTNLLLELEDFVKRIKKFLIFKESNTEKSD</sequence>
<dbReference type="EMBL" id="JAECZA010000012">
    <property type="protein sequence ID" value="MBH8572411.1"/>
    <property type="molecule type" value="Genomic_DNA"/>
</dbReference>
<dbReference type="FunFam" id="1.10.287.130:FF:000002">
    <property type="entry name" value="Two-component osmosensing histidine kinase"/>
    <property type="match status" value="1"/>
</dbReference>
<dbReference type="Pfam" id="PF05227">
    <property type="entry name" value="CHASE3"/>
    <property type="match status" value="1"/>
</dbReference>
<dbReference type="SMART" id="SM00448">
    <property type="entry name" value="REC"/>
    <property type="match status" value="2"/>
</dbReference>
<keyword evidence="12 22" id="KW-1133">Transmembrane helix</keyword>
<evidence type="ECO:0000259" key="24">
    <source>
        <dbReference type="PROSITE" id="PS50109"/>
    </source>
</evidence>
<evidence type="ECO:0000259" key="25">
    <source>
        <dbReference type="PROSITE" id="PS50110"/>
    </source>
</evidence>
<feature type="modified residue" description="4-aspartylphosphate" evidence="19">
    <location>
        <position position="1386"/>
    </location>
</feature>
<dbReference type="InterPro" id="IPR000700">
    <property type="entry name" value="PAS-assoc_C"/>
</dbReference>
<evidence type="ECO:0000256" key="21">
    <source>
        <dbReference type="SAM" id="MobiDB-lite"/>
    </source>
</evidence>
<evidence type="ECO:0000256" key="2">
    <source>
        <dbReference type="ARBA" id="ARBA00004651"/>
    </source>
</evidence>
<keyword evidence="9" id="KW-0547">Nucleotide-binding</keyword>
<dbReference type="InterPro" id="IPR003594">
    <property type="entry name" value="HATPase_dom"/>
</dbReference>
<dbReference type="InterPro" id="IPR008207">
    <property type="entry name" value="Sig_transdc_His_kin_Hpt_dom"/>
</dbReference>
<keyword evidence="7" id="KW-0808">Transferase</keyword>
<dbReference type="InterPro" id="IPR003661">
    <property type="entry name" value="HisK_dim/P_dom"/>
</dbReference>
<dbReference type="SUPFAM" id="SSF47226">
    <property type="entry name" value="Histidine-containing phosphotransfer domain, HPT domain"/>
    <property type="match status" value="1"/>
</dbReference>
<dbReference type="InterPro" id="IPR000014">
    <property type="entry name" value="PAS"/>
</dbReference>
<dbReference type="SUPFAM" id="SSF55785">
    <property type="entry name" value="PYP-like sensor domain (PAS domain)"/>
    <property type="match status" value="1"/>
</dbReference>
<reference evidence="29 30" key="1">
    <citation type="journal article" date="2021" name="Int. J. Syst. Evol. Microbiol.">
        <title>Amazonocrinis nigriterrae gen. nov., sp. nov., Atlanticothrix silvestris gen. nov., sp. nov. and Dendronalium phyllosphericum gen. nov., sp. nov., nostocacean cyanobacteria from Brazilian environments.</title>
        <authorList>
            <person name="Alvarenga D.O."/>
            <person name="Andreote A.P.D."/>
            <person name="Branco L.H.Z."/>
            <person name="Delbaje E."/>
            <person name="Cruz R.B."/>
            <person name="Varani A.M."/>
            <person name="Fiore M.F."/>
        </authorList>
    </citation>
    <scope>NUCLEOTIDE SEQUENCE [LARGE SCALE GENOMIC DNA]</scope>
    <source>
        <strain evidence="29 30">CENA369</strain>
    </source>
</reference>
<comment type="catalytic activity">
    <reaction evidence="1">
        <text>ATP + protein L-histidine = ADP + protein N-phospho-L-histidine.</text>
        <dbReference type="EC" id="2.7.13.3"/>
    </reaction>
</comment>
<feature type="region of interest" description="Disordered" evidence="21">
    <location>
        <begin position="1262"/>
        <end position="1311"/>
    </location>
</feature>
<dbReference type="PRINTS" id="PR00344">
    <property type="entry name" value="BCTRLSENSOR"/>
</dbReference>
<dbReference type="PANTHER" id="PTHR45339">
    <property type="entry name" value="HYBRID SIGNAL TRANSDUCTION HISTIDINE KINASE J"/>
    <property type="match status" value="1"/>
</dbReference>
<evidence type="ECO:0000256" key="6">
    <source>
        <dbReference type="ARBA" id="ARBA00022553"/>
    </source>
</evidence>
<evidence type="ECO:0000259" key="28">
    <source>
        <dbReference type="PROSITE" id="PS50894"/>
    </source>
</evidence>
<feature type="transmembrane region" description="Helical" evidence="22">
    <location>
        <begin position="361"/>
        <end position="382"/>
    </location>
</feature>
<feature type="coiled-coil region" evidence="20">
    <location>
        <begin position="212"/>
        <end position="239"/>
    </location>
</feature>
<feature type="domain" description="PAC" evidence="27">
    <location>
        <begin position="473"/>
        <end position="525"/>
    </location>
</feature>
<evidence type="ECO:0000259" key="27">
    <source>
        <dbReference type="PROSITE" id="PS50113"/>
    </source>
</evidence>
<dbReference type="CDD" id="cd19410">
    <property type="entry name" value="HK9-like_sensor"/>
    <property type="match status" value="1"/>
</dbReference>
<accession>A0A8J7LCW6</accession>
<dbReference type="Gene3D" id="3.30.565.10">
    <property type="entry name" value="Histidine kinase-like ATPase, C-terminal domain"/>
    <property type="match status" value="1"/>
</dbReference>
<dbReference type="CDD" id="cd00130">
    <property type="entry name" value="PAS"/>
    <property type="match status" value="1"/>
</dbReference>
<dbReference type="Pfam" id="PF13426">
    <property type="entry name" value="PAS_9"/>
    <property type="match status" value="1"/>
</dbReference>
<dbReference type="InterPro" id="IPR007891">
    <property type="entry name" value="CHASE3"/>
</dbReference>
<feature type="domain" description="Response regulatory" evidence="25">
    <location>
        <begin position="1337"/>
        <end position="1458"/>
    </location>
</feature>
<dbReference type="Pfam" id="PF01590">
    <property type="entry name" value="GAF"/>
    <property type="match status" value="2"/>
</dbReference>
<dbReference type="SMART" id="SM00091">
    <property type="entry name" value="PAS"/>
    <property type="match status" value="1"/>
</dbReference>
<dbReference type="InterPro" id="IPR003018">
    <property type="entry name" value="GAF"/>
</dbReference>
<evidence type="ECO:0000256" key="4">
    <source>
        <dbReference type="ARBA" id="ARBA00012438"/>
    </source>
</evidence>
<evidence type="ECO:0000256" key="19">
    <source>
        <dbReference type="PROSITE-ProRule" id="PRU00169"/>
    </source>
</evidence>
<dbReference type="PANTHER" id="PTHR45339:SF1">
    <property type="entry name" value="HYBRID SIGNAL TRANSDUCTION HISTIDINE KINASE J"/>
    <property type="match status" value="1"/>
</dbReference>
<feature type="compositionally biased region" description="Basic and acidic residues" evidence="21">
    <location>
        <begin position="1294"/>
        <end position="1311"/>
    </location>
</feature>
<dbReference type="SUPFAM" id="SSF47384">
    <property type="entry name" value="Homodimeric domain of signal transducing histidine kinase"/>
    <property type="match status" value="1"/>
</dbReference>
<dbReference type="Pfam" id="PF02518">
    <property type="entry name" value="HATPase_c"/>
    <property type="match status" value="1"/>
</dbReference>
<dbReference type="CDD" id="cd00088">
    <property type="entry name" value="HPT"/>
    <property type="match status" value="1"/>
</dbReference>
<dbReference type="SUPFAM" id="SSF55781">
    <property type="entry name" value="GAF domain-like"/>
    <property type="match status" value="3"/>
</dbReference>
<evidence type="ECO:0000256" key="22">
    <source>
        <dbReference type="SAM" id="Phobius"/>
    </source>
</evidence>
<dbReference type="Gene3D" id="1.20.120.160">
    <property type="entry name" value="HPT domain"/>
    <property type="match status" value="1"/>
</dbReference>
<evidence type="ECO:0000259" key="26">
    <source>
        <dbReference type="PROSITE" id="PS50112"/>
    </source>
</evidence>
<evidence type="ECO:0000256" key="12">
    <source>
        <dbReference type="ARBA" id="ARBA00022989"/>
    </source>
</evidence>
<comment type="subunit">
    <text evidence="15">At low DSF concentrations, interacts with RpfF.</text>
</comment>
<evidence type="ECO:0000256" key="9">
    <source>
        <dbReference type="ARBA" id="ARBA00022741"/>
    </source>
</evidence>
<dbReference type="GO" id="GO:0005886">
    <property type="term" value="C:plasma membrane"/>
    <property type="evidence" value="ECO:0007669"/>
    <property type="project" value="UniProtKB-SubCell"/>
</dbReference>
<dbReference type="InterPro" id="IPR036890">
    <property type="entry name" value="HATPase_C_sf"/>
</dbReference>
<evidence type="ECO:0000259" key="23">
    <source>
        <dbReference type="PROSITE" id="PS50046"/>
    </source>
</evidence>
<dbReference type="InterPro" id="IPR005467">
    <property type="entry name" value="His_kinase_dom"/>
</dbReference>
<keyword evidence="30" id="KW-1185">Reference proteome</keyword>
<evidence type="ECO:0000256" key="20">
    <source>
        <dbReference type="SAM" id="Coils"/>
    </source>
</evidence>
<dbReference type="Gene3D" id="3.30.450.40">
    <property type="match status" value="3"/>
</dbReference>
<feature type="modified residue" description="Phosphohistidine" evidence="18">
    <location>
        <position position="1537"/>
    </location>
</feature>
<feature type="domain" description="HPt" evidence="28">
    <location>
        <begin position="1498"/>
        <end position="1598"/>
    </location>
</feature>
<feature type="domain" description="Response regulatory" evidence="25">
    <location>
        <begin position="1134"/>
        <end position="1255"/>
    </location>
</feature>
<dbReference type="SMART" id="SM00065">
    <property type="entry name" value="GAF"/>
    <property type="match status" value="3"/>
</dbReference>
<dbReference type="Gene3D" id="3.30.450.20">
    <property type="entry name" value="PAS domain"/>
    <property type="match status" value="1"/>
</dbReference>
<dbReference type="Pfam" id="PF01627">
    <property type="entry name" value="Hpt"/>
    <property type="match status" value="1"/>
</dbReference>
<dbReference type="GO" id="GO:0005524">
    <property type="term" value="F:ATP binding"/>
    <property type="evidence" value="ECO:0007669"/>
    <property type="project" value="UniProtKB-KW"/>
</dbReference>
<gene>
    <name evidence="29" type="ORF">I8752_05050</name>
</gene>
<comment type="caution">
    <text evidence="29">The sequence shown here is derived from an EMBL/GenBank/DDBJ whole genome shotgun (WGS) entry which is preliminary data.</text>
</comment>
<dbReference type="InterPro" id="IPR001789">
    <property type="entry name" value="Sig_transdc_resp-reg_receiver"/>
</dbReference>
<dbReference type="SUPFAM" id="SSF55874">
    <property type="entry name" value="ATPase domain of HSP90 chaperone/DNA topoisomerase II/histidine kinase"/>
    <property type="match status" value="1"/>
</dbReference>
<dbReference type="SMART" id="SM00388">
    <property type="entry name" value="HisKA"/>
    <property type="match status" value="1"/>
</dbReference>
<dbReference type="Proteomes" id="UP000662314">
    <property type="component" value="Unassembled WGS sequence"/>
</dbReference>
<feature type="transmembrane region" description="Helical" evidence="22">
    <location>
        <begin position="183"/>
        <end position="206"/>
    </location>
</feature>
<dbReference type="Pfam" id="PF00072">
    <property type="entry name" value="Response_reg"/>
    <property type="match status" value="2"/>
</dbReference>
<evidence type="ECO:0000256" key="14">
    <source>
        <dbReference type="ARBA" id="ARBA00023136"/>
    </source>
</evidence>
<evidence type="ECO:0000313" key="29">
    <source>
        <dbReference type="EMBL" id="MBH8572411.1"/>
    </source>
</evidence>
<keyword evidence="10" id="KW-0418">Kinase</keyword>
<dbReference type="PROSITE" id="PS50894">
    <property type="entry name" value="HPT"/>
    <property type="match status" value="1"/>
</dbReference>
<evidence type="ECO:0000256" key="1">
    <source>
        <dbReference type="ARBA" id="ARBA00000085"/>
    </source>
</evidence>
<feature type="modified residue" description="4-aspartylphosphate" evidence="19">
    <location>
        <position position="1188"/>
    </location>
</feature>
<dbReference type="PROSITE" id="PS50046">
    <property type="entry name" value="PHYTOCHROME_2"/>
    <property type="match status" value="1"/>
</dbReference>
<name>A0A8J7LCW6_9NOST</name>
<evidence type="ECO:0000256" key="5">
    <source>
        <dbReference type="ARBA" id="ARBA00022475"/>
    </source>
</evidence>
<dbReference type="SMART" id="SM00073">
    <property type="entry name" value="HPT"/>
    <property type="match status" value="1"/>
</dbReference>
<proteinExistence type="inferred from homology"/>
<keyword evidence="8 22" id="KW-0812">Transmembrane</keyword>
<keyword evidence="13" id="KW-0902">Two-component regulatory system</keyword>
<dbReference type="InterPro" id="IPR035965">
    <property type="entry name" value="PAS-like_dom_sf"/>
</dbReference>
<evidence type="ECO:0000256" key="13">
    <source>
        <dbReference type="ARBA" id="ARBA00023012"/>
    </source>
</evidence>
<dbReference type="NCBIfam" id="TIGR00229">
    <property type="entry name" value="sensory_box"/>
    <property type="match status" value="1"/>
</dbReference>
<evidence type="ECO:0000256" key="17">
    <source>
        <dbReference type="ARBA" id="ARBA00074306"/>
    </source>
</evidence>
<feature type="domain" description="Phytochrome chromophore attachment site" evidence="23">
    <location>
        <begin position="713"/>
        <end position="854"/>
    </location>
</feature>
<dbReference type="Gene3D" id="3.40.50.2300">
    <property type="match status" value="2"/>
</dbReference>
<dbReference type="GO" id="GO:0000155">
    <property type="term" value="F:phosphorelay sensor kinase activity"/>
    <property type="evidence" value="ECO:0007669"/>
    <property type="project" value="InterPro"/>
</dbReference>
<dbReference type="InterPro" id="IPR004358">
    <property type="entry name" value="Sig_transdc_His_kin-like_C"/>
</dbReference>
<keyword evidence="6 19" id="KW-0597">Phosphoprotein</keyword>
<dbReference type="Gene3D" id="1.10.287.130">
    <property type="match status" value="1"/>
</dbReference>
<evidence type="ECO:0000256" key="7">
    <source>
        <dbReference type="ARBA" id="ARBA00022679"/>
    </source>
</evidence>
<evidence type="ECO:0000256" key="10">
    <source>
        <dbReference type="ARBA" id="ARBA00022777"/>
    </source>
</evidence>
<evidence type="ECO:0000313" key="30">
    <source>
        <dbReference type="Proteomes" id="UP000662314"/>
    </source>
</evidence>
<dbReference type="Pfam" id="PF00512">
    <property type="entry name" value="HisKA"/>
    <property type="match status" value="1"/>
</dbReference>
<dbReference type="EC" id="2.7.13.3" evidence="4"/>
<dbReference type="InterPro" id="IPR011006">
    <property type="entry name" value="CheY-like_superfamily"/>
</dbReference>
<dbReference type="CDD" id="cd00082">
    <property type="entry name" value="HisKA"/>
    <property type="match status" value="1"/>
</dbReference>
<dbReference type="InterPro" id="IPR001610">
    <property type="entry name" value="PAC"/>
</dbReference>
<protein>
    <recommendedName>
        <fullName evidence="17">Circadian input-output histidine kinase CikA</fullName>
        <ecNumber evidence="4">2.7.13.3</ecNumber>
    </recommendedName>
    <alternativeName>
        <fullName evidence="16">Sensory/regulatory protein RpfC</fullName>
    </alternativeName>
</protein>
<dbReference type="PROSITE" id="PS50112">
    <property type="entry name" value="PAS"/>
    <property type="match status" value="1"/>
</dbReference>
<feature type="domain" description="PAS" evidence="26">
    <location>
        <begin position="399"/>
        <end position="470"/>
    </location>
</feature>
<evidence type="ECO:0000256" key="15">
    <source>
        <dbReference type="ARBA" id="ARBA00064003"/>
    </source>
</evidence>
<dbReference type="FunFam" id="3.30.565.10:FF:000010">
    <property type="entry name" value="Sensor histidine kinase RcsC"/>
    <property type="match status" value="1"/>
</dbReference>
<dbReference type="InterPro" id="IPR036097">
    <property type="entry name" value="HisK_dim/P_sf"/>
</dbReference>
<evidence type="ECO:0000256" key="16">
    <source>
        <dbReference type="ARBA" id="ARBA00068150"/>
    </source>
</evidence>
<evidence type="ECO:0000256" key="8">
    <source>
        <dbReference type="ARBA" id="ARBA00022692"/>
    </source>
</evidence>
<comment type="similarity">
    <text evidence="3">In the N-terminal section; belongs to the phytochrome family.</text>
</comment>
<feature type="domain" description="Histidine kinase" evidence="24">
    <location>
        <begin position="895"/>
        <end position="1116"/>
    </location>
</feature>